<keyword evidence="4 9" id="KW-0547">Nucleotide-binding</keyword>
<dbReference type="InterPro" id="IPR013346">
    <property type="entry name" value="NrdE_NrdA_C"/>
</dbReference>
<protein>
    <recommendedName>
        <fullName evidence="2 10">Ribonucleoside-diphosphate reductase</fullName>
        <ecNumber evidence="2 10">1.17.4.1</ecNumber>
    </recommendedName>
</protein>
<dbReference type="GO" id="GO:0004748">
    <property type="term" value="F:ribonucleoside-diphosphate reductase activity, thioredoxin disulfide as acceptor"/>
    <property type="evidence" value="ECO:0007669"/>
    <property type="project" value="UniProtKB-EC"/>
</dbReference>
<evidence type="ECO:0000259" key="11">
    <source>
        <dbReference type="PROSITE" id="PS51161"/>
    </source>
</evidence>
<dbReference type="InterPro" id="IPR013509">
    <property type="entry name" value="RNR_lsu_N"/>
</dbReference>
<accession>A0A1E3UM12</accession>
<reference evidence="12 13" key="1">
    <citation type="submission" date="2016-08" db="EMBL/GenBank/DDBJ databases">
        <authorList>
            <person name="Seilhamer J.J."/>
        </authorList>
    </citation>
    <scope>NUCLEOTIDE SEQUENCE [LARGE SCALE GENOMIC DNA]</scope>
    <source>
        <strain evidence="12 13">NML150140-1</strain>
    </source>
</reference>
<gene>
    <name evidence="12" type="ORF">BEI59_05910</name>
</gene>
<dbReference type="Pfam" id="PF02867">
    <property type="entry name" value="Ribonuc_red_lgC"/>
    <property type="match status" value="1"/>
</dbReference>
<dbReference type="SUPFAM" id="SSF51998">
    <property type="entry name" value="PFL-like glycyl radical enzymes"/>
    <property type="match status" value="1"/>
</dbReference>
<dbReference type="NCBIfam" id="NF009028">
    <property type="entry name" value="PRK12364.1"/>
    <property type="match status" value="1"/>
</dbReference>
<evidence type="ECO:0000313" key="13">
    <source>
        <dbReference type="Proteomes" id="UP000094271"/>
    </source>
</evidence>
<dbReference type="InterPro" id="IPR000788">
    <property type="entry name" value="RNR_lg_C"/>
</dbReference>
<dbReference type="Proteomes" id="UP000094271">
    <property type="component" value="Unassembled WGS sequence"/>
</dbReference>
<evidence type="ECO:0000256" key="1">
    <source>
        <dbReference type="ARBA" id="ARBA00010406"/>
    </source>
</evidence>
<dbReference type="UniPathway" id="UPA00326"/>
<dbReference type="Pfam" id="PF00317">
    <property type="entry name" value="Ribonuc_red_lgN"/>
    <property type="match status" value="1"/>
</dbReference>
<comment type="caution">
    <text evidence="12">The sequence shown here is derived from an EMBL/GenBank/DDBJ whole genome shotgun (WGS) entry which is preliminary data.</text>
</comment>
<dbReference type="CDD" id="cd01679">
    <property type="entry name" value="RNR_I"/>
    <property type="match status" value="1"/>
</dbReference>
<dbReference type="PANTHER" id="PTHR11573:SF6">
    <property type="entry name" value="RIBONUCLEOSIDE-DIPHOSPHATE REDUCTASE LARGE SUBUNIT"/>
    <property type="match status" value="1"/>
</dbReference>
<keyword evidence="3" id="KW-0021">Allosteric enzyme</keyword>
<dbReference type="Pfam" id="PF03477">
    <property type="entry name" value="ATP-cone"/>
    <property type="match status" value="1"/>
</dbReference>
<comment type="catalytic activity">
    <reaction evidence="8 10">
        <text>a 2'-deoxyribonucleoside 5'-diphosphate + [thioredoxin]-disulfide + H2O = a ribonucleoside 5'-diphosphate + [thioredoxin]-dithiol</text>
        <dbReference type="Rhea" id="RHEA:23252"/>
        <dbReference type="Rhea" id="RHEA-COMP:10698"/>
        <dbReference type="Rhea" id="RHEA-COMP:10700"/>
        <dbReference type="ChEBI" id="CHEBI:15377"/>
        <dbReference type="ChEBI" id="CHEBI:29950"/>
        <dbReference type="ChEBI" id="CHEBI:50058"/>
        <dbReference type="ChEBI" id="CHEBI:57930"/>
        <dbReference type="ChEBI" id="CHEBI:73316"/>
        <dbReference type="EC" id="1.17.4.1"/>
    </reaction>
</comment>
<keyword evidence="5 9" id="KW-0067">ATP-binding</keyword>
<dbReference type="Gene3D" id="3.20.70.20">
    <property type="match status" value="1"/>
</dbReference>
<comment type="similarity">
    <text evidence="1 10">Belongs to the ribonucleoside diphosphate reductase large chain family.</text>
</comment>
<keyword evidence="6 10" id="KW-0560">Oxidoreductase</keyword>
<dbReference type="InterPro" id="IPR039718">
    <property type="entry name" value="Rrm1"/>
</dbReference>
<comment type="function">
    <text evidence="10">Provides the precursors necessary for DNA synthesis. Catalyzes the biosynthesis of deoxyribonucleotides from the corresponding ribonucleotides.</text>
</comment>
<organism evidence="12 13">
    <name type="scientific">Eisenbergiella tayi</name>
    <dbReference type="NCBI Taxonomy" id="1432052"/>
    <lineage>
        <taxon>Bacteria</taxon>
        <taxon>Bacillati</taxon>
        <taxon>Bacillota</taxon>
        <taxon>Clostridia</taxon>
        <taxon>Lachnospirales</taxon>
        <taxon>Lachnospiraceae</taxon>
        <taxon>Eisenbergiella</taxon>
    </lineage>
</organism>
<name>A0A1E3UM12_9FIRM</name>
<dbReference type="GO" id="GO:0005971">
    <property type="term" value="C:ribonucleoside-diphosphate reductase complex"/>
    <property type="evidence" value="ECO:0007669"/>
    <property type="project" value="TreeGrafter"/>
</dbReference>
<dbReference type="EC" id="1.17.4.1" evidence="2 10"/>
<dbReference type="PROSITE" id="PS00089">
    <property type="entry name" value="RIBORED_LARGE"/>
    <property type="match status" value="1"/>
</dbReference>
<evidence type="ECO:0000256" key="4">
    <source>
        <dbReference type="ARBA" id="ARBA00022741"/>
    </source>
</evidence>
<keyword evidence="7 10" id="KW-0215">Deoxyribonucleotide synthesis</keyword>
<dbReference type="PROSITE" id="PS51161">
    <property type="entry name" value="ATP_CONE"/>
    <property type="match status" value="1"/>
</dbReference>
<evidence type="ECO:0000256" key="3">
    <source>
        <dbReference type="ARBA" id="ARBA00022533"/>
    </source>
</evidence>
<dbReference type="PANTHER" id="PTHR11573">
    <property type="entry name" value="RIBONUCLEOSIDE-DIPHOSPHATE REDUCTASE LARGE CHAIN"/>
    <property type="match status" value="1"/>
</dbReference>
<dbReference type="GO" id="GO:0005524">
    <property type="term" value="F:ATP binding"/>
    <property type="evidence" value="ECO:0007669"/>
    <property type="project" value="UniProtKB-UniRule"/>
</dbReference>
<dbReference type="AlphaFoldDB" id="A0A1E3UM12"/>
<evidence type="ECO:0000256" key="8">
    <source>
        <dbReference type="ARBA" id="ARBA00047754"/>
    </source>
</evidence>
<dbReference type="SUPFAM" id="SSF48168">
    <property type="entry name" value="R1 subunit of ribonucleotide reductase, N-terminal domain"/>
    <property type="match status" value="1"/>
</dbReference>
<dbReference type="EMBL" id="MEHA01000003">
    <property type="protein sequence ID" value="ODR54088.1"/>
    <property type="molecule type" value="Genomic_DNA"/>
</dbReference>
<dbReference type="InterPro" id="IPR008926">
    <property type="entry name" value="RNR_R1-su_N"/>
</dbReference>
<dbReference type="InterPro" id="IPR005144">
    <property type="entry name" value="ATP-cone_dom"/>
</dbReference>
<dbReference type="RefSeq" id="WP_069431251.1">
    <property type="nucleotide sequence ID" value="NZ_MEHA01000003.1"/>
</dbReference>
<dbReference type="PRINTS" id="PR01183">
    <property type="entry name" value="RIBORDTASEM1"/>
</dbReference>
<dbReference type="GO" id="GO:0009263">
    <property type="term" value="P:deoxyribonucleotide biosynthetic process"/>
    <property type="evidence" value="ECO:0007669"/>
    <property type="project" value="UniProtKB-KW"/>
</dbReference>
<evidence type="ECO:0000256" key="6">
    <source>
        <dbReference type="ARBA" id="ARBA00023002"/>
    </source>
</evidence>
<feature type="domain" description="ATP-cone" evidence="11">
    <location>
        <begin position="1"/>
        <end position="91"/>
    </location>
</feature>
<evidence type="ECO:0000313" key="12">
    <source>
        <dbReference type="EMBL" id="ODR54088.1"/>
    </source>
</evidence>
<evidence type="ECO:0000256" key="5">
    <source>
        <dbReference type="ARBA" id="ARBA00022840"/>
    </source>
</evidence>
<evidence type="ECO:0000256" key="10">
    <source>
        <dbReference type="RuleBase" id="RU003410"/>
    </source>
</evidence>
<dbReference type="NCBIfam" id="TIGR02506">
    <property type="entry name" value="NrdE_NrdA"/>
    <property type="match status" value="1"/>
</dbReference>
<proteinExistence type="inferred from homology"/>
<evidence type="ECO:0000256" key="2">
    <source>
        <dbReference type="ARBA" id="ARBA00012274"/>
    </source>
</evidence>
<evidence type="ECO:0000256" key="7">
    <source>
        <dbReference type="ARBA" id="ARBA00023116"/>
    </source>
</evidence>
<sequence>MNIRKRTGEVVPFQKEKILNAMKKAFSGQGQEIDDRVLDEMLSVVLKRLPENSGLTVERVQDEVERVLMECGHYEVAKAYILYREKRAALRRVRADLAREVGDDALEDVLRQIQKDFEEEVYPLSALQLKFESFCKPAMTMEAKMEALTKAAVELTTVEAPKWEFIAARLLNHTFSKRNASRWTERGVKGLYEKLRYLTDKGLYGDYILARYSREEIDTAEGFLCPERDTLFTYSGLDLLLKRYVIQSRSREPLETPQEMFLGIALHLAMNEASDRMGWVRRFYDMLSRMEVTMATPTMSNARKPHHQLSSCFIDTVPDSLDGIYRSVDNFAKVSKFGGGMGLYFGKVRATGSAIRGFQGAAGGVIRWIRLVNDTAVAVDQLGMRQGAVAVYLDAWHKDLPEFLQLRTNNGDDRMKAHDVFPAVCYPDLFWKLAEKNLDAPWHLMCPHDILTVKGYALEDYWGEEWEKRYLDCVSDPRIEKRTVTVKDIVRLVLRSAVETGTPFAFYRDAVNRMNPNGHAGMIYCSNLCTEIAQNMAPIEHISTSVQTENGDTVVVTATRPGEFVVCNLASLSLGNLPVEDDAYMEHTVETAVRALDNVIDLNFYPLEYARLTNHKYRSIGLGVSGYHHMLAKRGIRWESEEHLAFADAVFERINYAAIRADTALAREKGCYALFEGSDWQTGAYFEKRGYASDKWRELAETVAAQGMRNAYLLAVAPTSSTSILSGTSAGIDPVMRRFFLEEKKGSILPRVAPELSLDTWWYYKAAHLIDQSWSVRAAGVRQRHIDQAQSMNLYITNDYTMRQVLALYLDAWRSGVKTIYYIRSKSLEVEDCESCAS</sequence>
<dbReference type="OrthoDB" id="9762933at2"/>
<evidence type="ECO:0000256" key="9">
    <source>
        <dbReference type="PROSITE-ProRule" id="PRU00492"/>
    </source>
</evidence>